<organism evidence="9 10">
    <name type="scientific">Lacicoccus qingdaonensis</name>
    <dbReference type="NCBI Taxonomy" id="576118"/>
    <lineage>
        <taxon>Bacteria</taxon>
        <taxon>Bacillati</taxon>
        <taxon>Bacillota</taxon>
        <taxon>Bacilli</taxon>
        <taxon>Bacillales</taxon>
        <taxon>Salinicoccaceae</taxon>
        <taxon>Lacicoccus</taxon>
    </lineage>
</organism>
<dbReference type="InterPro" id="IPR051406">
    <property type="entry name" value="PLD_domain"/>
</dbReference>
<evidence type="ECO:0000256" key="6">
    <source>
        <dbReference type="ARBA" id="ARBA00023098"/>
    </source>
</evidence>
<dbReference type="CDD" id="cd09130">
    <property type="entry name" value="PLDc_unchar2_2"/>
    <property type="match status" value="1"/>
</dbReference>
<comment type="catalytic activity">
    <reaction evidence="1">
        <text>a 1,2-diacyl-sn-glycero-3-phosphocholine + H2O = a 1,2-diacyl-sn-glycero-3-phosphate + choline + H(+)</text>
        <dbReference type="Rhea" id="RHEA:14445"/>
        <dbReference type="ChEBI" id="CHEBI:15354"/>
        <dbReference type="ChEBI" id="CHEBI:15377"/>
        <dbReference type="ChEBI" id="CHEBI:15378"/>
        <dbReference type="ChEBI" id="CHEBI:57643"/>
        <dbReference type="ChEBI" id="CHEBI:58608"/>
        <dbReference type="EC" id="3.1.4.4"/>
    </reaction>
</comment>
<comment type="similarity">
    <text evidence="2">Belongs to the phospholipase D family.</text>
</comment>
<reference evidence="10" key="1">
    <citation type="submission" date="2016-10" db="EMBL/GenBank/DDBJ databases">
        <authorList>
            <person name="Varghese N."/>
            <person name="Submissions S."/>
        </authorList>
    </citation>
    <scope>NUCLEOTIDE SEQUENCE [LARGE SCALE GENOMIC DNA]</scope>
    <source>
        <strain evidence="10">CGMCC 1.8895</strain>
    </source>
</reference>
<keyword evidence="7" id="KW-0812">Transmembrane</keyword>
<evidence type="ECO:0000313" key="9">
    <source>
        <dbReference type="EMBL" id="SDK84808.1"/>
    </source>
</evidence>
<evidence type="ECO:0000256" key="1">
    <source>
        <dbReference type="ARBA" id="ARBA00000798"/>
    </source>
</evidence>
<accession>A0A1G9F8Z9</accession>
<name>A0A1G9F8Z9_9BACL</name>
<dbReference type="GO" id="GO:0016891">
    <property type="term" value="F:RNA endonuclease activity producing 5'-phosphomonoesters, hydrolytic mechanism"/>
    <property type="evidence" value="ECO:0007669"/>
    <property type="project" value="TreeGrafter"/>
</dbReference>
<protein>
    <recommendedName>
        <fullName evidence="3">phospholipase D</fullName>
        <ecNumber evidence="3">3.1.4.4</ecNumber>
    </recommendedName>
</protein>
<dbReference type="GO" id="GO:0016042">
    <property type="term" value="P:lipid catabolic process"/>
    <property type="evidence" value="ECO:0007669"/>
    <property type="project" value="UniProtKB-KW"/>
</dbReference>
<dbReference type="EMBL" id="FNFY01000011">
    <property type="protein sequence ID" value="SDK84808.1"/>
    <property type="molecule type" value="Genomic_DNA"/>
</dbReference>
<keyword evidence="7" id="KW-0472">Membrane</keyword>
<keyword evidence="10" id="KW-1185">Reference proteome</keyword>
<keyword evidence="7" id="KW-1133">Transmembrane helix</keyword>
<evidence type="ECO:0000256" key="7">
    <source>
        <dbReference type="SAM" id="Phobius"/>
    </source>
</evidence>
<dbReference type="OrthoDB" id="92272at2"/>
<dbReference type="Proteomes" id="UP000199008">
    <property type="component" value="Unassembled WGS sequence"/>
</dbReference>
<dbReference type="PANTHER" id="PTHR43856:SF1">
    <property type="entry name" value="MITOCHONDRIAL CARDIOLIPIN HYDROLASE"/>
    <property type="match status" value="1"/>
</dbReference>
<dbReference type="CDD" id="cd09129">
    <property type="entry name" value="PLDc_unchar2_1"/>
    <property type="match status" value="1"/>
</dbReference>
<dbReference type="Gene3D" id="3.30.870.10">
    <property type="entry name" value="Endonuclease Chain A"/>
    <property type="match status" value="2"/>
</dbReference>
<evidence type="ECO:0000256" key="2">
    <source>
        <dbReference type="ARBA" id="ARBA00008664"/>
    </source>
</evidence>
<feature type="domain" description="Phospholipase D-like" evidence="8">
    <location>
        <begin position="313"/>
        <end position="448"/>
    </location>
</feature>
<evidence type="ECO:0000259" key="8">
    <source>
        <dbReference type="Pfam" id="PF13091"/>
    </source>
</evidence>
<gene>
    <name evidence="9" type="ORF">SAMN05216216_11133</name>
</gene>
<dbReference type="PANTHER" id="PTHR43856">
    <property type="entry name" value="CARDIOLIPIN HYDROLASE"/>
    <property type="match status" value="1"/>
</dbReference>
<evidence type="ECO:0000313" key="10">
    <source>
        <dbReference type="Proteomes" id="UP000199008"/>
    </source>
</evidence>
<dbReference type="SUPFAM" id="SSF56024">
    <property type="entry name" value="Phospholipase D/nuclease"/>
    <property type="match status" value="2"/>
</dbReference>
<dbReference type="InterPro" id="IPR025202">
    <property type="entry name" value="PLD-like_dom"/>
</dbReference>
<dbReference type="EC" id="3.1.4.4" evidence="3"/>
<keyword evidence="6" id="KW-0443">Lipid metabolism</keyword>
<dbReference type="STRING" id="576118.SAMN05216216_11133"/>
<dbReference type="Pfam" id="PF13091">
    <property type="entry name" value="PLDc_2"/>
    <property type="match status" value="1"/>
</dbReference>
<evidence type="ECO:0000256" key="5">
    <source>
        <dbReference type="ARBA" id="ARBA00022963"/>
    </source>
</evidence>
<sequence length="484" mass="55569">MKRKKKVWLSIGVLVLVFLIIIPLTVGLFNYFKPTPENITYESDVYSTDSVEFLYDLTYADNEGGETHEQEIFDEVYRMIEEAEEFLLIDMFLFNDDYDHGDPELDFPPLSEEVSDALVQKKSENPDLEIIFITDPINTFYKTYEPPHIKEMKAAGISVHQTDLAPLRDSNPLYSSYYRAYLQWFGSSSAEWLPNALRPEGPDVNLRSYFSMLNFKANHRKTIMHEDSALVMSANPHDASFYHSNIAFKVQGGVLEELMHSERAVLDMAGMDTSVFDEFEVNTGDTEAGEYEVRLVTEGKVKKQVLDMVEGTAAGDTIQMGMFYISDREVINALKDALNRDVHVQMILDVNQDAFGNEKIGIPNRPVASELMDNEKTPEIRWYESHGEQYHAKFLMVQSDDEVTITGGSSNFTRRNIEDYNLETNLTVTGSADSELMTEVTGYYDRIWNNEDGTYTADYDTYKEDVWWKNILYRIQEDTGLSTF</sequence>
<dbReference type="RefSeq" id="WP_092986227.1">
    <property type="nucleotide sequence ID" value="NZ_FNFY01000011.1"/>
</dbReference>
<dbReference type="GO" id="GO:0004630">
    <property type="term" value="F:phospholipase D activity"/>
    <property type="evidence" value="ECO:0007669"/>
    <property type="project" value="UniProtKB-EC"/>
</dbReference>
<evidence type="ECO:0000256" key="4">
    <source>
        <dbReference type="ARBA" id="ARBA00022801"/>
    </source>
</evidence>
<evidence type="ECO:0000256" key="3">
    <source>
        <dbReference type="ARBA" id="ARBA00012027"/>
    </source>
</evidence>
<keyword evidence="4" id="KW-0378">Hydrolase</keyword>
<keyword evidence="5" id="KW-0442">Lipid degradation</keyword>
<dbReference type="AlphaFoldDB" id="A0A1G9F8Z9"/>
<proteinExistence type="inferred from homology"/>
<feature type="transmembrane region" description="Helical" evidence="7">
    <location>
        <begin position="7"/>
        <end position="32"/>
    </location>
</feature>